<name>A0A8X6I443_TRICU</name>
<dbReference type="OrthoDB" id="6433940at2759"/>
<dbReference type="InterPro" id="IPR008042">
    <property type="entry name" value="Retrotrans_Pao"/>
</dbReference>
<dbReference type="Proteomes" id="UP000887116">
    <property type="component" value="Unassembled WGS sequence"/>
</dbReference>
<accession>A0A8X6I443</accession>
<comment type="caution">
    <text evidence="1">The sequence shown here is derived from an EMBL/GenBank/DDBJ whole genome shotgun (WGS) entry which is preliminary data.</text>
</comment>
<proteinExistence type="predicted"/>
<dbReference type="EMBL" id="BMAO01027184">
    <property type="protein sequence ID" value="GFR15049.1"/>
    <property type="molecule type" value="Genomic_DNA"/>
</dbReference>
<evidence type="ECO:0000313" key="2">
    <source>
        <dbReference type="Proteomes" id="UP000887116"/>
    </source>
</evidence>
<gene>
    <name evidence="1" type="primary">AVEN_235372_1</name>
    <name evidence="1" type="ORF">TNCT_678581</name>
</gene>
<keyword evidence="2" id="KW-1185">Reference proteome</keyword>
<reference evidence="1" key="1">
    <citation type="submission" date="2020-07" db="EMBL/GenBank/DDBJ databases">
        <title>Multicomponent nature underlies the extraordinary mechanical properties of spider dragline silk.</title>
        <authorList>
            <person name="Kono N."/>
            <person name="Nakamura H."/>
            <person name="Mori M."/>
            <person name="Yoshida Y."/>
            <person name="Ohtoshi R."/>
            <person name="Malay A.D."/>
            <person name="Moran D.A.P."/>
            <person name="Tomita M."/>
            <person name="Numata K."/>
            <person name="Arakawa K."/>
        </authorList>
    </citation>
    <scope>NUCLEOTIDE SEQUENCE</scope>
</reference>
<dbReference type="AlphaFoldDB" id="A0A8X6I443"/>
<organism evidence="1 2">
    <name type="scientific">Trichonephila clavata</name>
    <name type="common">Joro spider</name>
    <name type="synonym">Nephila clavata</name>
    <dbReference type="NCBI Taxonomy" id="2740835"/>
    <lineage>
        <taxon>Eukaryota</taxon>
        <taxon>Metazoa</taxon>
        <taxon>Ecdysozoa</taxon>
        <taxon>Arthropoda</taxon>
        <taxon>Chelicerata</taxon>
        <taxon>Arachnida</taxon>
        <taxon>Araneae</taxon>
        <taxon>Araneomorphae</taxon>
        <taxon>Entelegynae</taxon>
        <taxon>Araneoidea</taxon>
        <taxon>Nephilidae</taxon>
        <taxon>Trichonephila</taxon>
    </lineage>
</organism>
<evidence type="ECO:0000313" key="1">
    <source>
        <dbReference type="EMBL" id="GFR15049.1"/>
    </source>
</evidence>
<dbReference type="PANTHER" id="PTHR47331">
    <property type="entry name" value="PHD-TYPE DOMAIN-CONTAINING PROTEIN"/>
    <property type="match status" value="1"/>
</dbReference>
<protein>
    <submittedName>
        <fullName evidence="1">Uncharacterized protein</fullName>
    </submittedName>
</protein>
<dbReference type="Pfam" id="PF05380">
    <property type="entry name" value="Peptidase_A17"/>
    <property type="match status" value="1"/>
</dbReference>
<sequence>MGKLSNESKFKSENSLLVHSFLTNREKISDLWELDFLGIKDPSEKRSKLELQDLALKHFENTILRDDEGRYIVSIPWIEGSGKLEDHYSLAKGRLEKTVKTLKFTGRLFDYDQQAPEHLEKAAEKLKDSMYVYNCVASVDSFEELKSFQRDSTELFSLGKFDLRGWRHSDIEPNFDLRDNRQESDPQEIQVLGLMWNVKEDTFSISYRETESKEVTKRRTLSLAHRIFDPIGFTCPITLTPKLLIQGCWKIEAS</sequence>